<gene>
    <name evidence="2" type="ORF">GCM10009416_51440</name>
</gene>
<feature type="transmembrane region" description="Helical" evidence="1">
    <location>
        <begin position="29"/>
        <end position="47"/>
    </location>
</feature>
<protein>
    <submittedName>
        <fullName evidence="2">Uncharacterized protein</fullName>
    </submittedName>
</protein>
<keyword evidence="1" id="KW-1133">Transmembrane helix</keyword>
<accession>A0ABN1GC44</accession>
<keyword evidence="1" id="KW-0472">Membrane</keyword>
<sequence>MTRSLAGMWRLVMDPEVSPLMRIPKMQRFQMMQVLAYMWCIVFSAWIGSALVFGFSAAVHSILLVGIFFTADVFRRARRNTSAATVRAAD</sequence>
<evidence type="ECO:0000313" key="2">
    <source>
        <dbReference type="EMBL" id="GAA0608355.1"/>
    </source>
</evidence>
<dbReference type="RefSeq" id="WP_343898341.1">
    <property type="nucleotide sequence ID" value="NZ_BAAAFZ010000125.1"/>
</dbReference>
<proteinExistence type="predicted"/>
<keyword evidence="3" id="KW-1185">Reference proteome</keyword>
<organism evidence="2 3">
    <name type="scientific">Craurococcus roseus</name>
    <dbReference type="NCBI Taxonomy" id="77585"/>
    <lineage>
        <taxon>Bacteria</taxon>
        <taxon>Pseudomonadati</taxon>
        <taxon>Pseudomonadota</taxon>
        <taxon>Alphaproteobacteria</taxon>
        <taxon>Acetobacterales</taxon>
        <taxon>Acetobacteraceae</taxon>
        <taxon>Craurococcus</taxon>
    </lineage>
</organism>
<feature type="transmembrane region" description="Helical" evidence="1">
    <location>
        <begin position="53"/>
        <end position="74"/>
    </location>
</feature>
<dbReference type="Proteomes" id="UP001501588">
    <property type="component" value="Unassembled WGS sequence"/>
</dbReference>
<dbReference type="EMBL" id="BAAAFZ010000125">
    <property type="protein sequence ID" value="GAA0608355.1"/>
    <property type="molecule type" value="Genomic_DNA"/>
</dbReference>
<keyword evidence="1" id="KW-0812">Transmembrane</keyword>
<reference evidence="2 3" key="1">
    <citation type="journal article" date="2019" name="Int. J. Syst. Evol. Microbiol.">
        <title>The Global Catalogue of Microorganisms (GCM) 10K type strain sequencing project: providing services to taxonomists for standard genome sequencing and annotation.</title>
        <authorList>
            <consortium name="The Broad Institute Genomics Platform"/>
            <consortium name="The Broad Institute Genome Sequencing Center for Infectious Disease"/>
            <person name="Wu L."/>
            <person name="Ma J."/>
        </authorList>
    </citation>
    <scope>NUCLEOTIDE SEQUENCE [LARGE SCALE GENOMIC DNA]</scope>
    <source>
        <strain evidence="2 3">JCM 9933</strain>
    </source>
</reference>
<evidence type="ECO:0000313" key="3">
    <source>
        <dbReference type="Proteomes" id="UP001501588"/>
    </source>
</evidence>
<evidence type="ECO:0000256" key="1">
    <source>
        <dbReference type="SAM" id="Phobius"/>
    </source>
</evidence>
<name>A0ABN1GC44_9PROT</name>
<comment type="caution">
    <text evidence="2">The sequence shown here is derived from an EMBL/GenBank/DDBJ whole genome shotgun (WGS) entry which is preliminary data.</text>
</comment>